<evidence type="ECO:0000313" key="2">
    <source>
        <dbReference type="EMBL" id="KAL2869405.1"/>
    </source>
</evidence>
<reference evidence="2 3" key="1">
    <citation type="submission" date="2024-07" db="EMBL/GenBank/DDBJ databases">
        <title>Section-level genome sequencing and comparative genomics of Aspergillus sections Usti and Cavernicolus.</title>
        <authorList>
            <consortium name="Lawrence Berkeley National Laboratory"/>
            <person name="Nybo J.L."/>
            <person name="Vesth T.C."/>
            <person name="Theobald S."/>
            <person name="Frisvad J.C."/>
            <person name="Larsen T.O."/>
            <person name="Kjaerboelling I."/>
            <person name="Rothschild-Mancinelli K."/>
            <person name="Lyhne E.K."/>
            <person name="Kogle M.E."/>
            <person name="Barry K."/>
            <person name="Clum A."/>
            <person name="Na H."/>
            <person name="Ledsgaard L."/>
            <person name="Lin J."/>
            <person name="Lipzen A."/>
            <person name="Kuo A."/>
            <person name="Riley R."/>
            <person name="Mondo S."/>
            <person name="Labutti K."/>
            <person name="Haridas S."/>
            <person name="Pangalinan J."/>
            <person name="Salamov A.A."/>
            <person name="Simmons B.A."/>
            <person name="Magnuson J.K."/>
            <person name="Chen J."/>
            <person name="Drula E."/>
            <person name="Henrissat B."/>
            <person name="Wiebenga A."/>
            <person name="Lubbers R.J."/>
            <person name="Gomes A.C."/>
            <person name="Macurrencykelacurrency M.R."/>
            <person name="Stajich J."/>
            <person name="Grigoriev I.V."/>
            <person name="Mortensen U.H."/>
            <person name="De Vries R.P."/>
            <person name="Baker S.E."/>
            <person name="Andersen M.R."/>
        </authorList>
    </citation>
    <scope>NUCLEOTIDE SEQUENCE [LARGE SCALE GENOMIC DNA]</scope>
    <source>
        <strain evidence="2 3">CBS 449.75</strain>
    </source>
</reference>
<feature type="region of interest" description="Disordered" evidence="1">
    <location>
        <begin position="1"/>
        <end position="30"/>
    </location>
</feature>
<gene>
    <name evidence="2" type="ORF">BJX67DRAFT_330691</name>
</gene>
<dbReference type="EMBL" id="JBFXLQ010000009">
    <property type="protein sequence ID" value="KAL2869405.1"/>
    <property type="molecule type" value="Genomic_DNA"/>
</dbReference>
<organism evidence="2 3">
    <name type="scientific">Aspergillus lucknowensis</name>
    <dbReference type="NCBI Taxonomy" id="176173"/>
    <lineage>
        <taxon>Eukaryota</taxon>
        <taxon>Fungi</taxon>
        <taxon>Dikarya</taxon>
        <taxon>Ascomycota</taxon>
        <taxon>Pezizomycotina</taxon>
        <taxon>Eurotiomycetes</taxon>
        <taxon>Eurotiomycetidae</taxon>
        <taxon>Eurotiales</taxon>
        <taxon>Aspergillaceae</taxon>
        <taxon>Aspergillus</taxon>
        <taxon>Aspergillus subgen. Nidulantes</taxon>
    </lineage>
</organism>
<comment type="caution">
    <text evidence="2">The sequence shown here is derived from an EMBL/GenBank/DDBJ whole genome shotgun (WGS) entry which is preliminary data.</text>
</comment>
<proteinExistence type="predicted"/>
<dbReference type="RefSeq" id="XP_070888384.1">
    <property type="nucleotide sequence ID" value="XM_071027495.1"/>
</dbReference>
<keyword evidence="3" id="KW-1185">Reference proteome</keyword>
<feature type="region of interest" description="Disordered" evidence="1">
    <location>
        <begin position="81"/>
        <end position="102"/>
    </location>
</feature>
<protein>
    <submittedName>
        <fullName evidence="2">Uncharacterized protein</fullName>
    </submittedName>
</protein>
<evidence type="ECO:0000256" key="1">
    <source>
        <dbReference type="SAM" id="MobiDB-lite"/>
    </source>
</evidence>
<feature type="compositionally biased region" description="Basic and acidic residues" evidence="1">
    <location>
        <begin position="1"/>
        <end position="11"/>
    </location>
</feature>
<accession>A0ABR4LXZ5</accession>
<name>A0ABR4LXZ5_9EURO</name>
<sequence length="250" mass="27276">MSGMLSEKDESLSPGSILKKRKRDPAQMTVSRSFNNSVVLPSHLHTFNTPFPLTYTDPSRRNAASSLLQCVPRKRRALQQSFCSSPQQATQSAPHQQRSPNSAQTKLLLSPTICVSSTVNASSPPVSPKTQLVPKFPQQDPCRSAPLLSPCHICHRKPITKDSLEAYADCDLCGQRACFICLRECDAIDCRGSGGQIGQELWRNTSNDSQLDVNRGVLLAGHPRRVCSCCAVEGVTEAGLEVVRCIACVR</sequence>
<dbReference type="Proteomes" id="UP001610432">
    <property type="component" value="Unassembled WGS sequence"/>
</dbReference>
<evidence type="ECO:0000313" key="3">
    <source>
        <dbReference type="Proteomes" id="UP001610432"/>
    </source>
</evidence>
<dbReference type="GeneID" id="98142567"/>